<keyword evidence="7" id="KW-0067">ATP-binding</keyword>
<organism evidence="10 11">
    <name type="scientific">Thalassorhabdomicrobium marinisediminis</name>
    <dbReference type="NCBI Taxonomy" id="2170577"/>
    <lineage>
        <taxon>Bacteria</taxon>
        <taxon>Pseudomonadati</taxon>
        <taxon>Pseudomonadota</taxon>
        <taxon>Alphaproteobacteria</taxon>
        <taxon>Rhodobacterales</taxon>
        <taxon>Paracoccaceae</taxon>
        <taxon>Thalassorhabdomicrobium</taxon>
    </lineage>
</organism>
<evidence type="ECO:0000256" key="2">
    <source>
        <dbReference type="ARBA" id="ARBA00012438"/>
    </source>
</evidence>
<evidence type="ECO:0000256" key="4">
    <source>
        <dbReference type="ARBA" id="ARBA00022679"/>
    </source>
</evidence>
<keyword evidence="6 10" id="KW-0418">Kinase</keyword>
<evidence type="ECO:0000256" key="5">
    <source>
        <dbReference type="ARBA" id="ARBA00022741"/>
    </source>
</evidence>
<name>A0A2T7FXL9_9RHOB</name>
<dbReference type="Gene3D" id="1.10.287.130">
    <property type="match status" value="1"/>
</dbReference>
<dbReference type="InterPro" id="IPR050351">
    <property type="entry name" value="BphY/WalK/GraS-like"/>
</dbReference>
<dbReference type="InterPro" id="IPR036097">
    <property type="entry name" value="HisK_dim/P_sf"/>
</dbReference>
<dbReference type="EMBL" id="QCYG01000004">
    <property type="protein sequence ID" value="PVA06914.1"/>
    <property type="molecule type" value="Genomic_DNA"/>
</dbReference>
<dbReference type="InterPro" id="IPR003661">
    <property type="entry name" value="HisK_dim/P_dom"/>
</dbReference>
<dbReference type="PANTHER" id="PTHR42878">
    <property type="entry name" value="TWO-COMPONENT HISTIDINE KINASE"/>
    <property type="match status" value="1"/>
</dbReference>
<dbReference type="Pfam" id="PF02518">
    <property type="entry name" value="HATPase_c"/>
    <property type="match status" value="1"/>
</dbReference>
<dbReference type="Pfam" id="PF01590">
    <property type="entry name" value="GAF"/>
    <property type="match status" value="1"/>
</dbReference>
<dbReference type="Gene3D" id="3.30.565.10">
    <property type="entry name" value="Histidine kinase-like ATPase, C-terminal domain"/>
    <property type="match status" value="1"/>
</dbReference>
<evidence type="ECO:0000256" key="6">
    <source>
        <dbReference type="ARBA" id="ARBA00022777"/>
    </source>
</evidence>
<dbReference type="OrthoDB" id="9795133at2"/>
<dbReference type="GO" id="GO:0007234">
    <property type="term" value="P:osmosensory signaling via phosphorelay pathway"/>
    <property type="evidence" value="ECO:0007669"/>
    <property type="project" value="TreeGrafter"/>
</dbReference>
<evidence type="ECO:0000256" key="3">
    <source>
        <dbReference type="ARBA" id="ARBA00022553"/>
    </source>
</evidence>
<keyword evidence="4" id="KW-0808">Transferase</keyword>
<dbReference type="InterPro" id="IPR029016">
    <property type="entry name" value="GAF-like_dom_sf"/>
</dbReference>
<dbReference type="SUPFAM" id="SSF55781">
    <property type="entry name" value="GAF domain-like"/>
    <property type="match status" value="1"/>
</dbReference>
<evidence type="ECO:0000256" key="8">
    <source>
        <dbReference type="ARBA" id="ARBA00023012"/>
    </source>
</evidence>
<dbReference type="GO" id="GO:0005524">
    <property type="term" value="F:ATP binding"/>
    <property type="evidence" value="ECO:0007669"/>
    <property type="project" value="UniProtKB-KW"/>
</dbReference>
<dbReference type="SMART" id="SM00065">
    <property type="entry name" value="GAF"/>
    <property type="match status" value="1"/>
</dbReference>
<comment type="catalytic activity">
    <reaction evidence="1">
        <text>ATP + protein L-histidine = ADP + protein N-phospho-L-histidine.</text>
        <dbReference type="EC" id="2.7.13.3"/>
    </reaction>
</comment>
<comment type="caution">
    <text evidence="10">The sequence shown here is derived from an EMBL/GenBank/DDBJ whole genome shotgun (WGS) entry which is preliminary data.</text>
</comment>
<evidence type="ECO:0000256" key="7">
    <source>
        <dbReference type="ARBA" id="ARBA00022840"/>
    </source>
</evidence>
<dbReference type="GO" id="GO:0000155">
    <property type="term" value="F:phosphorelay sensor kinase activity"/>
    <property type="evidence" value="ECO:0007669"/>
    <property type="project" value="InterPro"/>
</dbReference>
<dbReference type="CDD" id="cd00082">
    <property type="entry name" value="HisKA"/>
    <property type="match status" value="1"/>
</dbReference>
<dbReference type="SUPFAM" id="SSF55874">
    <property type="entry name" value="ATPase domain of HSP90 chaperone/DNA topoisomerase II/histidine kinase"/>
    <property type="match status" value="1"/>
</dbReference>
<feature type="domain" description="Histidine kinase" evidence="9">
    <location>
        <begin position="199"/>
        <end position="410"/>
    </location>
</feature>
<dbReference type="EC" id="2.7.13.3" evidence="2"/>
<dbReference type="Gene3D" id="3.30.450.40">
    <property type="match status" value="1"/>
</dbReference>
<dbReference type="Proteomes" id="UP000244817">
    <property type="component" value="Unassembled WGS sequence"/>
</dbReference>
<keyword evidence="3" id="KW-0597">Phosphoprotein</keyword>
<dbReference type="InterPro" id="IPR036890">
    <property type="entry name" value="HATPase_C_sf"/>
</dbReference>
<dbReference type="SMART" id="SM00387">
    <property type="entry name" value="HATPase_c"/>
    <property type="match status" value="1"/>
</dbReference>
<evidence type="ECO:0000313" key="11">
    <source>
        <dbReference type="Proteomes" id="UP000244817"/>
    </source>
</evidence>
<dbReference type="SUPFAM" id="SSF47384">
    <property type="entry name" value="Homodimeric domain of signal transducing histidine kinase"/>
    <property type="match status" value="1"/>
</dbReference>
<dbReference type="GO" id="GO:0030295">
    <property type="term" value="F:protein kinase activator activity"/>
    <property type="evidence" value="ECO:0007669"/>
    <property type="project" value="TreeGrafter"/>
</dbReference>
<dbReference type="RefSeq" id="WP_108640441.1">
    <property type="nucleotide sequence ID" value="NZ_QCYG01000004.1"/>
</dbReference>
<proteinExistence type="predicted"/>
<evidence type="ECO:0000256" key="1">
    <source>
        <dbReference type="ARBA" id="ARBA00000085"/>
    </source>
</evidence>
<dbReference type="PANTHER" id="PTHR42878:SF7">
    <property type="entry name" value="SENSOR HISTIDINE KINASE GLRK"/>
    <property type="match status" value="1"/>
</dbReference>
<keyword evidence="5" id="KW-0547">Nucleotide-binding</keyword>
<dbReference type="InterPro" id="IPR003018">
    <property type="entry name" value="GAF"/>
</dbReference>
<evidence type="ECO:0000259" key="9">
    <source>
        <dbReference type="PROSITE" id="PS50109"/>
    </source>
</evidence>
<dbReference type="GO" id="GO:0000156">
    <property type="term" value="F:phosphorelay response regulator activity"/>
    <property type="evidence" value="ECO:0007669"/>
    <property type="project" value="TreeGrafter"/>
</dbReference>
<dbReference type="Pfam" id="PF00512">
    <property type="entry name" value="HisKA"/>
    <property type="match status" value="1"/>
</dbReference>
<protein>
    <recommendedName>
        <fullName evidence="2">histidine kinase</fullName>
        <ecNumber evidence="2">2.7.13.3</ecNumber>
    </recommendedName>
</protein>
<reference evidence="10 11" key="1">
    <citation type="submission" date="2018-04" db="EMBL/GenBank/DDBJ databases">
        <title>Pelagivirga bohaiensis gen. nov., sp. nov., a bacterium isolated from the Bohai Sea.</title>
        <authorList>
            <person name="Ji X."/>
        </authorList>
    </citation>
    <scope>NUCLEOTIDE SEQUENCE [LARGE SCALE GENOMIC DNA]</scope>
    <source>
        <strain evidence="10 11">BH-SD16</strain>
    </source>
</reference>
<evidence type="ECO:0000313" key="10">
    <source>
        <dbReference type="EMBL" id="PVA06914.1"/>
    </source>
</evidence>
<dbReference type="InterPro" id="IPR005467">
    <property type="entry name" value="His_kinase_dom"/>
</dbReference>
<sequence>MSQRADLDTALQTHADFLAGGHDFQGDISMLATSELVGTILETAMLASNMRFAAVARVTGDRWVACRTVDEINFGMLEGDEIEINSTFCRSVRDTAEMVIFNDVNTDEVYQNHPIAAKFGIVSYASIPIYRTDKSFFGTLCVIDTEPRNVKNPKVVAMLKMFADVIGQSLETEERLEAQTRKVEEERKLSRVQEEFVAVLGHDLRNPVAAFGSGLRQLAKLDLPPKAQQIVPMMQSSLYRMNDLIENILLHAKARMGGGIQITAIPDAPLAEAIEHVVEEVRMASPEREINLDIDIRHAVSCDAPRIAQAVANLVSNAVRHGTPDTPIDVRGTSDEREVSIAITNEGQAVPETVQQSLFQPFQRGASASDEGLGLGLYIASTIATAHNGRIEVETKDAKTTFAFKLPLGLEVT</sequence>
<dbReference type="PRINTS" id="PR00344">
    <property type="entry name" value="BCTRLSENSOR"/>
</dbReference>
<dbReference type="SMART" id="SM00388">
    <property type="entry name" value="HisKA"/>
    <property type="match status" value="1"/>
</dbReference>
<dbReference type="InterPro" id="IPR004358">
    <property type="entry name" value="Sig_transdc_His_kin-like_C"/>
</dbReference>
<dbReference type="PROSITE" id="PS50109">
    <property type="entry name" value="HIS_KIN"/>
    <property type="match status" value="1"/>
</dbReference>
<dbReference type="InterPro" id="IPR003594">
    <property type="entry name" value="HATPase_dom"/>
</dbReference>
<accession>A0A2T7FXL9</accession>
<keyword evidence="8" id="KW-0902">Two-component regulatory system</keyword>
<keyword evidence="11" id="KW-1185">Reference proteome</keyword>
<dbReference type="AlphaFoldDB" id="A0A2T7FXL9"/>
<gene>
    <name evidence="10" type="ORF">DC363_07120</name>
</gene>